<evidence type="ECO:0000313" key="2">
    <source>
        <dbReference type="EMBL" id="CAF4433023.1"/>
    </source>
</evidence>
<dbReference type="AlphaFoldDB" id="A0A820R4R0"/>
<dbReference type="InterPro" id="IPR011042">
    <property type="entry name" value="6-blade_b-propeller_TolB-like"/>
</dbReference>
<proteinExistence type="predicted"/>
<accession>A0A820R4R0</accession>
<dbReference type="EMBL" id="CAJOAY010032553">
    <property type="protein sequence ID" value="CAF4433023.1"/>
    <property type="molecule type" value="Genomic_DNA"/>
</dbReference>
<dbReference type="Gene3D" id="2.120.10.30">
    <property type="entry name" value="TolB, C-terminal domain"/>
    <property type="match status" value="1"/>
</dbReference>
<feature type="non-terminal residue" evidence="2">
    <location>
        <position position="130"/>
    </location>
</feature>
<sequence>SRTNKWKQNAITVAGGNGHGQKLNQPYSPQGIFIDNNKTIFIADRWSNRIVEWKYNATQGKIIAGGNAKGNQMDQLSYPADVVVDQQNNSIIIADRGNRRVVQWVNQTQQILIDSIGCFGLAIDKNGFLY</sequence>
<organism evidence="2 3">
    <name type="scientific">Adineta steineri</name>
    <dbReference type="NCBI Taxonomy" id="433720"/>
    <lineage>
        <taxon>Eukaryota</taxon>
        <taxon>Metazoa</taxon>
        <taxon>Spiralia</taxon>
        <taxon>Gnathifera</taxon>
        <taxon>Rotifera</taxon>
        <taxon>Eurotatoria</taxon>
        <taxon>Bdelloidea</taxon>
        <taxon>Adinetida</taxon>
        <taxon>Adinetidae</taxon>
        <taxon>Adineta</taxon>
    </lineage>
</organism>
<keyword evidence="1" id="KW-0677">Repeat</keyword>
<feature type="non-terminal residue" evidence="2">
    <location>
        <position position="1"/>
    </location>
</feature>
<reference evidence="2" key="1">
    <citation type="submission" date="2021-02" db="EMBL/GenBank/DDBJ databases">
        <authorList>
            <person name="Nowell W R."/>
        </authorList>
    </citation>
    <scope>NUCLEOTIDE SEQUENCE</scope>
</reference>
<comment type="caution">
    <text evidence="2">The sequence shown here is derived from an EMBL/GenBank/DDBJ whole genome shotgun (WGS) entry which is preliminary data.</text>
</comment>
<dbReference type="Proteomes" id="UP000663881">
    <property type="component" value="Unassembled WGS sequence"/>
</dbReference>
<dbReference type="Pfam" id="PF01436">
    <property type="entry name" value="NHL"/>
    <property type="match status" value="1"/>
</dbReference>
<gene>
    <name evidence="2" type="ORF">OKA104_LOCUS53187</name>
</gene>
<dbReference type="InterPro" id="IPR001258">
    <property type="entry name" value="NHL_repeat"/>
</dbReference>
<evidence type="ECO:0000256" key="1">
    <source>
        <dbReference type="ARBA" id="ARBA00022737"/>
    </source>
</evidence>
<evidence type="ECO:0000313" key="3">
    <source>
        <dbReference type="Proteomes" id="UP000663881"/>
    </source>
</evidence>
<name>A0A820R4R0_9BILA</name>
<evidence type="ECO:0008006" key="4">
    <source>
        <dbReference type="Google" id="ProtNLM"/>
    </source>
</evidence>
<dbReference type="SUPFAM" id="SSF101898">
    <property type="entry name" value="NHL repeat"/>
    <property type="match status" value="1"/>
</dbReference>
<protein>
    <recommendedName>
        <fullName evidence="4">NHL repeat containing protein</fullName>
    </recommendedName>
</protein>